<sequence>MKEEIQQNLAITTSRLDLPHAVGLKRSRLPGQNPNADGSARPTKHYIPILNISKRLKDFPIMSLPSMGAANLSINILFREELDYYYFPRLPCHYLQLKEGAPIILLRNINQSQGLCNGTRLVVVRMGDKHFAMQGVIFDCKLINRFESQLLEGKVYWFHRVNIIQADKKYRMVPHHYQLLFTHVVPNSCSMVVRDSQGFQITSTQKKLATSIKSANFSIAQLLIISNAKRIWIPDYRTVHQGTYFRLVARILAINVKEIQYESCKNCGNITISQLW</sequence>
<comment type="caution">
    <text evidence="1">The sequence shown here is derived from an EMBL/GenBank/DDBJ whole genome shotgun (WGS) entry which is preliminary data.</text>
</comment>
<dbReference type="EMBL" id="CM044704">
    <property type="protein sequence ID" value="KAI5666986.1"/>
    <property type="molecule type" value="Genomic_DNA"/>
</dbReference>
<keyword evidence="2" id="KW-1185">Reference proteome</keyword>
<organism evidence="1 2">
    <name type="scientific">Catharanthus roseus</name>
    <name type="common">Madagascar periwinkle</name>
    <name type="synonym">Vinca rosea</name>
    <dbReference type="NCBI Taxonomy" id="4058"/>
    <lineage>
        <taxon>Eukaryota</taxon>
        <taxon>Viridiplantae</taxon>
        <taxon>Streptophyta</taxon>
        <taxon>Embryophyta</taxon>
        <taxon>Tracheophyta</taxon>
        <taxon>Spermatophyta</taxon>
        <taxon>Magnoliopsida</taxon>
        <taxon>eudicotyledons</taxon>
        <taxon>Gunneridae</taxon>
        <taxon>Pentapetalae</taxon>
        <taxon>asterids</taxon>
        <taxon>lamiids</taxon>
        <taxon>Gentianales</taxon>
        <taxon>Apocynaceae</taxon>
        <taxon>Rauvolfioideae</taxon>
        <taxon>Vinceae</taxon>
        <taxon>Catharanthinae</taxon>
        <taxon>Catharanthus</taxon>
    </lineage>
</organism>
<protein>
    <submittedName>
        <fullName evidence="1">Uncharacterized protein</fullName>
    </submittedName>
</protein>
<accession>A0ACC0B2X7</accession>
<evidence type="ECO:0000313" key="1">
    <source>
        <dbReference type="EMBL" id="KAI5666986.1"/>
    </source>
</evidence>
<name>A0ACC0B2X7_CATRO</name>
<reference evidence="2" key="1">
    <citation type="journal article" date="2023" name="Nat. Plants">
        <title>Single-cell RNA sequencing provides a high-resolution roadmap for understanding the multicellular compartmentation of specialized metabolism.</title>
        <authorList>
            <person name="Sun S."/>
            <person name="Shen X."/>
            <person name="Li Y."/>
            <person name="Li Y."/>
            <person name="Wang S."/>
            <person name="Li R."/>
            <person name="Zhang H."/>
            <person name="Shen G."/>
            <person name="Guo B."/>
            <person name="Wei J."/>
            <person name="Xu J."/>
            <person name="St-Pierre B."/>
            <person name="Chen S."/>
            <person name="Sun C."/>
        </authorList>
    </citation>
    <scope>NUCLEOTIDE SEQUENCE [LARGE SCALE GENOMIC DNA]</scope>
</reference>
<gene>
    <name evidence="1" type="ORF">M9H77_16839</name>
</gene>
<evidence type="ECO:0000313" key="2">
    <source>
        <dbReference type="Proteomes" id="UP001060085"/>
    </source>
</evidence>
<dbReference type="Proteomes" id="UP001060085">
    <property type="component" value="Linkage Group LG04"/>
</dbReference>
<proteinExistence type="predicted"/>